<dbReference type="AlphaFoldDB" id="A0A2D3W9U8"/>
<comment type="caution">
    <text evidence="1">The sequence shown here is derived from an EMBL/GenBank/DDBJ whole genome shotgun (WGS) entry which is preliminary data.</text>
</comment>
<dbReference type="Gene3D" id="3.40.630.30">
    <property type="match status" value="1"/>
</dbReference>
<evidence type="ECO:0000313" key="1">
    <source>
        <dbReference type="EMBL" id="DAB38091.1"/>
    </source>
</evidence>
<dbReference type="RefSeq" id="WP_294894929.1">
    <property type="nucleotide sequence ID" value="NZ_DLUI01000110.1"/>
</dbReference>
<dbReference type="Proteomes" id="UP000228859">
    <property type="component" value="Unassembled WGS sequence"/>
</dbReference>
<dbReference type="SUPFAM" id="SSF55729">
    <property type="entry name" value="Acyl-CoA N-acyltransferases (Nat)"/>
    <property type="match status" value="1"/>
</dbReference>
<sequence length="185" mass="21450">MECKIASTASEQKAILQQRYDIFVEEFNFLAPREDGKRIEYDEYDEHSLLFGVWKKNGLIASCRLILPSYTLGLPTLNCMIIDSTTFRKDESTAEISRILVASEHRIFKKTIKILQTMQKEINRVSSEYGIVQIIGAVEPSFLRLLNYSKLPYQPIGPLQNHIGPDRYPIILKIKDHIIFMKELR</sequence>
<proteinExistence type="predicted"/>
<dbReference type="InterPro" id="IPR016181">
    <property type="entry name" value="Acyl_CoA_acyltransferase"/>
</dbReference>
<dbReference type="EMBL" id="DLUI01000110">
    <property type="protein sequence ID" value="DAB38091.1"/>
    <property type="molecule type" value="Genomic_DNA"/>
</dbReference>
<organism evidence="1 2">
    <name type="scientific">Sulfuricurvum kujiense</name>
    <dbReference type="NCBI Taxonomy" id="148813"/>
    <lineage>
        <taxon>Bacteria</taxon>
        <taxon>Pseudomonadati</taxon>
        <taxon>Campylobacterota</taxon>
        <taxon>Epsilonproteobacteria</taxon>
        <taxon>Campylobacterales</taxon>
        <taxon>Sulfurimonadaceae</taxon>
        <taxon>Sulfuricurvum</taxon>
    </lineage>
</organism>
<gene>
    <name evidence="1" type="ORF">CFH83_07735</name>
</gene>
<evidence type="ECO:0000313" key="2">
    <source>
        <dbReference type="Proteomes" id="UP000228859"/>
    </source>
</evidence>
<reference evidence="1 2" key="1">
    <citation type="journal article" date="2017" name="Front. Microbiol.">
        <title>Comparative Genomic Analysis of the Class Epsilonproteobacteria and Proposed Reclassification to Epsilonbacteraeota (phyl. nov.).</title>
        <authorList>
            <person name="Waite D.W."/>
            <person name="Vanwonterghem I."/>
            <person name="Rinke C."/>
            <person name="Parks D.H."/>
            <person name="Zhang Y."/>
            <person name="Takai K."/>
            <person name="Sievert S.M."/>
            <person name="Simon J."/>
            <person name="Campbell B.J."/>
            <person name="Hanson T.E."/>
            <person name="Woyke T."/>
            <person name="Klotz M.G."/>
            <person name="Hugenholtz P."/>
        </authorList>
    </citation>
    <scope>NUCLEOTIDE SEQUENCE [LARGE SCALE GENOMIC DNA]</scope>
    <source>
        <strain evidence="1">UBA12443</strain>
    </source>
</reference>
<name>A0A2D3W9U8_9BACT</name>
<accession>A0A2D3W9U8</accession>
<protein>
    <recommendedName>
        <fullName evidence="3">N-acetyltransferase domain-containing protein</fullName>
    </recommendedName>
</protein>
<dbReference type="Pfam" id="PF13444">
    <property type="entry name" value="Acetyltransf_5"/>
    <property type="match status" value="1"/>
</dbReference>
<evidence type="ECO:0008006" key="3">
    <source>
        <dbReference type="Google" id="ProtNLM"/>
    </source>
</evidence>